<keyword evidence="2" id="KW-0378">Hydrolase</keyword>
<dbReference type="Gene3D" id="3.60.10.10">
    <property type="entry name" value="Endonuclease/exonuclease/phosphatase"/>
    <property type="match status" value="1"/>
</dbReference>
<dbReference type="GO" id="GO:0004519">
    <property type="term" value="F:endonuclease activity"/>
    <property type="evidence" value="ECO:0007669"/>
    <property type="project" value="UniProtKB-KW"/>
</dbReference>
<proteinExistence type="predicted"/>
<organism evidence="2 3">
    <name type="scientific">Asanoa siamensis</name>
    <dbReference type="NCBI Taxonomy" id="926357"/>
    <lineage>
        <taxon>Bacteria</taxon>
        <taxon>Bacillati</taxon>
        <taxon>Actinomycetota</taxon>
        <taxon>Actinomycetes</taxon>
        <taxon>Micromonosporales</taxon>
        <taxon>Micromonosporaceae</taxon>
        <taxon>Asanoa</taxon>
    </lineage>
</organism>
<accession>A0ABQ4CYM6</accession>
<dbReference type="PANTHER" id="PTHR14859">
    <property type="entry name" value="CALCOFLUOR WHITE HYPERSENSITIVE PROTEIN PRECURSOR"/>
    <property type="match status" value="1"/>
</dbReference>
<dbReference type="InterPro" id="IPR051916">
    <property type="entry name" value="GPI-anchor_lipid_remodeler"/>
</dbReference>
<evidence type="ECO:0000313" key="3">
    <source>
        <dbReference type="Proteomes" id="UP000604117"/>
    </source>
</evidence>
<evidence type="ECO:0000259" key="1">
    <source>
        <dbReference type="Pfam" id="PF03372"/>
    </source>
</evidence>
<dbReference type="PANTHER" id="PTHR14859:SF15">
    <property type="entry name" value="ENDONUCLEASE_EXONUCLEASE_PHOSPHATASE DOMAIN-CONTAINING PROTEIN"/>
    <property type="match status" value="1"/>
</dbReference>
<evidence type="ECO:0000313" key="2">
    <source>
        <dbReference type="EMBL" id="GIF76118.1"/>
    </source>
</evidence>
<keyword evidence="2" id="KW-0540">Nuclease</keyword>
<feature type="domain" description="Endonuclease/exonuclease/phosphatase" evidence="1">
    <location>
        <begin position="14"/>
        <end position="247"/>
    </location>
</feature>
<dbReference type="Proteomes" id="UP000604117">
    <property type="component" value="Unassembled WGS sequence"/>
</dbReference>
<sequence length="271" mass="28787">MLHGRSIDDGIVDRKRFAESVAAIDADVLALQEVDRLQPRSGSLDLTTVAAEAAGAVSHRFVAAVVGTPGETYRPLSFDDDGADEPNYGIGLVSRYPVRSWRTLRLSPSPVPGPIYMVGPAGGRGRPMLLRDEPRVMVVAVLDTPWGDVTVGATHLSFVPGWNLWQLRQVVRVLRTFPAPRMLLGDLNLPAAPAALGSGWRPLGRVPTFPSSAPRVQLDHVLADPRGWGTWPSTADVTTPVVPVSDHRPLVVDLPLNGAPGSAGAAPGHPG</sequence>
<comment type="caution">
    <text evidence="2">The sequence shown here is derived from an EMBL/GenBank/DDBJ whole genome shotgun (WGS) entry which is preliminary data.</text>
</comment>
<dbReference type="EMBL" id="BONE01000054">
    <property type="protein sequence ID" value="GIF76118.1"/>
    <property type="molecule type" value="Genomic_DNA"/>
</dbReference>
<protein>
    <submittedName>
        <fullName evidence="2">Endonuclease/exonuclease/phosphatase</fullName>
    </submittedName>
</protein>
<keyword evidence="2" id="KW-0255">Endonuclease</keyword>
<dbReference type="SUPFAM" id="SSF56219">
    <property type="entry name" value="DNase I-like"/>
    <property type="match status" value="1"/>
</dbReference>
<dbReference type="InterPro" id="IPR005135">
    <property type="entry name" value="Endo/exonuclease/phosphatase"/>
</dbReference>
<gene>
    <name evidence="2" type="ORF">Asi02nite_56360</name>
</gene>
<dbReference type="InterPro" id="IPR036691">
    <property type="entry name" value="Endo/exonu/phosph_ase_sf"/>
</dbReference>
<dbReference type="Pfam" id="PF03372">
    <property type="entry name" value="Exo_endo_phos"/>
    <property type="match status" value="1"/>
</dbReference>
<keyword evidence="3" id="KW-1185">Reference proteome</keyword>
<reference evidence="2 3" key="1">
    <citation type="submission" date="2021-01" db="EMBL/GenBank/DDBJ databases">
        <title>Whole genome shotgun sequence of Asanoa siamensis NBRC 107932.</title>
        <authorList>
            <person name="Komaki H."/>
            <person name="Tamura T."/>
        </authorList>
    </citation>
    <scope>NUCLEOTIDE SEQUENCE [LARGE SCALE GENOMIC DNA]</scope>
    <source>
        <strain evidence="2 3">NBRC 107932</strain>
    </source>
</reference>
<name>A0ABQ4CYM6_9ACTN</name>